<evidence type="ECO:0000313" key="1">
    <source>
        <dbReference type="EMBL" id="ETR99501.1"/>
    </source>
</evidence>
<gene>
    <name evidence="1" type="ORF">M419DRAFT_124369</name>
</gene>
<accession>A0A024S5M4</accession>
<organism evidence="1 2">
    <name type="scientific">Hypocrea jecorina (strain ATCC 56765 / BCRC 32924 / NRRL 11460 / Rut C-30)</name>
    <name type="common">Trichoderma reesei</name>
    <dbReference type="NCBI Taxonomy" id="1344414"/>
    <lineage>
        <taxon>Eukaryota</taxon>
        <taxon>Fungi</taxon>
        <taxon>Dikarya</taxon>
        <taxon>Ascomycota</taxon>
        <taxon>Pezizomycotina</taxon>
        <taxon>Sordariomycetes</taxon>
        <taxon>Hypocreomycetidae</taxon>
        <taxon>Hypocreales</taxon>
        <taxon>Hypocreaceae</taxon>
        <taxon>Trichoderma</taxon>
    </lineage>
</organism>
<dbReference type="AlphaFoldDB" id="A0A024S5M4"/>
<evidence type="ECO:0000313" key="2">
    <source>
        <dbReference type="Proteomes" id="UP000024376"/>
    </source>
</evidence>
<name>A0A024S5M4_HYPJR</name>
<dbReference type="HOGENOM" id="CLU_1866556_0_0_1"/>
<dbReference type="Proteomes" id="UP000024376">
    <property type="component" value="Unassembled WGS sequence"/>
</dbReference>
<sequence>MVRRWRRRLRQLCLRITTRTRRACCPFPSLRFRCLAPRTTTTTTDTVRLARCLPRRTLRHRCRAHHSLRASRSPMARANSGRCDERCAVPSHFPYYFHLLRDQLGCSWDLPSPPHSSFLDFNADANVRHSLTHSLLP</sequence>
<dbReference type="KEGG" id="trr:M419DRAFT_124369"/>
<protein>
    <submittedName>
        <fullName evidence="1">Uncharacterized protein</fullName>
    </submittedName>
</protein>
<reference evidence="2" key="1">
    <citation type="journal article" date="2013" name="Ind. Biotechnol.">
        <title>Comparative genomics analysis of Trichoderma reesei strains.</title>
        <authorList>
            <person name="Koike H."/>
            <person name="Aerts A."/>
            <person name="LaButti K."/>
            <person name="Grigoriev I.V."/>
            <person name="Baker S.E."/>
        </authorList>
    </citation>
    <scope>NUCLEOTIDE SEQUENCE [LARGE SCALE GENOMIC DNA]</scope>
    <source>
        <strain evidence="2">ATCC 56765 / BCRC 32924 / NRRL 11460 / Rut C-30</strain>
    </source>
</reference>
<dbReference type="EMBL" id="KI911156">
    <property type="protein sequence ID" value="ETR99501.1"/>
    <property type="molecule type" value="Genomic_DNA"/>
</dbReference>
<proteinExistence type="predicted"/>